<reference evidence="5" key="1">
    <citation type="submission" date="2023-05" db="EMBL/GenBank/DDBJ databases">
        <title>Metabolic capabilities are highly conserved among human nasal-associated Corynebacterium species in pangenomic analyses.</title>
        <authorList>
            <person name="Tran T.H."/>
            <person name="Roberts A.Q."/>
            <person name="Escapa I.F."/>
            <person name="Gao W."/>
            <person name="Conlan S."/>
            <person name="Kong H."/>
            <person name="Segre J.A."/>
            <person name="Kelly M.S."/>
            <person name="Lemon K.P."/>
        </authorList>
    </citation>
    <scope>NUCLEOTIDE SEQUENCE</scope>
    <source>
        <strain evidence="5">KPL2654</strain>
    </source>
</reference>
<proteinExistence type="predicted"/>
<dbReference type="GO" id="GO:0005524">
    <property type="term" value="F:ATP binding"/>
    <property type="evidence" value="ECO:0007669"/>
    <property type="project" value="UniProtKB-KW"/>
</dbReference>
<dbReference type="PROSITE" id="PS00211">
    <property type="entry name" value="ABC_TRANSPORTER_1"/>
    <property type="match status" value="2"/>
</dbReference>
<dbReference type="InterPro" id="IPR013563">
    <property type="entry name" value="Oligopep_ABC_C"/>
</dbReference>
<feature type="domain" description="ABC transporter" evidence="4">
    <location>
        <begin position="279"/>
        <end position="493"/>
    </location>
</feature>
<evidence type="ECO:0000313" key="6">
    <source>
        <dbReference type="Proteomes" id="UP001226160"/>
    </source>
</evidence>
<dbReference type="RefSeq" id="WP_236588448.1">
    <property type="nucleotide sequence ID" value="NZ_CP068160.1"/>
</dbReference>
<dbReference type="Pfam" id="PF08352">
    <property type="entry name" value="oligo_HPY"/>
    <property type="match status" value="1"/>
</dbReference>
<dbReference type="GO" id="GO:0015833">
    <property type="term" value="P:peptide transport"/>
    <property type="evidence" value="ECO:0007669"/>
    <property type="project" value="InterPro"/>
</dbReference>
<gene>
    <name evidence="5" type="ORF">QPX54_05135</name>
</gene>
<organism evidence="5 6">
    <name type="scientific">Corynebacterium propinquum</name>
    <dbReference type="NCBI Taxonomy" id="43769"/>
    <lineage>
        <taxon>Bacteria</taxon>
        <taxon>Bacillati</taxon>
        <taxon>Actinomycetota</taxon>
        <taxon>Actinomycetes</taxon>
        <taxon>Mycobacteriales</taxon>
        <taxon>Corynebacteriaceae</taxon>
        <taxon>Corynebacterium</taxon>
    </lineage>
</organism>
<dbReference type="InterPro" id="IPR027417">
    <property type="entry name" value="P-loop_NTPase"/>
</dbReference>
<dbReference type="InterPro" id="IPR050319">
    <property type="entry name" value="ABC_transp_ATP-bind"/>
</dbReference>
<dbReference type="PANTHER" id="PTHR43776">
    <property type="entry name" value="TRANSPORT ATP-BINDING PROTEIN"/>
    <property type="match status" value="1"/>
</dbReference>
<dbReference type="InterPro" id="IPR017871">
    <property type="entry name" value="ABC_transporter-like_CS"/>
</dbReference>
<dbReference type="GO" id="GO:0016887">
    <property type="term" value="F:ATP hydrolysis activity"/>
    <property type="evidence" value="ECO:0007669"/>
    <property type="project" value="InterPro"/>
</dbReference>
<dbReference type="EMBL" id="JASNVP010000004">
    <property type="protein sequence ID" value="MDK4325901.1"/>
    <property type="molecule type" value="Genomic_DNA"/>
</dbReference>
<dbReference type="InterPro" id="IPR003593">
    <property type="entry name" value="AAA+_ATPase"/>
</dbReference>
<protein>
    <submittedName>
        <fullName evidence="5">ABC transporter ATP-binding protein</fullName>
    </submittedName>
</protein>
<dbReference type="AlphaFoldDB" id="A0AAP4FAX3"/>
<dbReference type="Gene3D" id="3.40.50.300">
    <property type="entry name" value="P-loop containing nucleotide triphosphate hydrolases"/>
    <property type="match status" value="2"/>
</dbReference>
<accession>A0AAP4FAX3</accession>
<keyword evidence="2" id="KW-0547">Nucleotide-binding</keyword>
<keyword evidence="3 5" id="KW-0067">ATP-binding</keyword>
<evidence type="ECO:0000313" key="5">
    <source>
        <dbReference type="EMBL" id="MDK4325901.1"/>
    </source>
</evidence>
<name>A0AAP4FAX3_9CORY</name>
<evidence type="ECO:0000256" key="1">
    <source>
        <dbReference type="ARBA" id="ARBA00022448"/>
    </source>
</evidence>
<sequence>MTNARLRGSMGSAEEQHLMDVDKLRIQAGGSVLVDDLSFSLSPGQRLGIIGESGSGKSLSALALLGLLPRGVAATGSIRVAGREMLAAELSARKQEKRWAQLRGKRIGMVFQEPMSALDPLMKVGRLLGRNASALLAEVGLDPEFVSRYPFELSGGQRQRVLLALAISQDPEVLICDEPTTALDVLAQDEVLSVIESLVRERGMALLFISHDLAVVQRMCADVLVMHNGSVVERGASAEVLNNPREPYTQRLVAASRHELPARAQVSTQTQNTSEPPIITLEGVAHCYDAAPVLRDINLQVRRGARLGIVGASGSGKSTLLKLIAGLEAPTAGKVQVNAGVQMVFQDPFSSLNPRLRIGRAIAEGGGSDERITEILAEVGLPDDATARLPHEFSGGQRQRISIARSVAGNPDILLADEAVSALDVSVRSQVLELLDLLVDDYGLTLVFVSHDLHVVRQICDEAVVMRDGRIVESGAVGTMWQNPAHDYTARLLAAAL</sequence>
<dbReference type="CDD" id="cd03257">
    <property type="entry name" value="ABC_NikE_OppD_transporters"/>
    <property type="match status" value="2"/>
</dbReference>
<dbReference type="SUPFAM" id="SSF52540">
    <property type="entry name" value="P-loop containing nucleoside triphosphate hydrolases"/>
    <property type="match status" value="2"/>
</dbReference>
<feature type="domain" description="ABC transporter" evidence="4">
    <location>
        <begin position="16"/>
        <end position="253"/>
    </location>
</feature>
<dbReference type="Pfam" id="PF00005">
    <property type="entry name" value="ABC_tran"/>
    <property type="match status" value="2"/>
</dbReference>
<dbReference type="PROSITE" id="PS50893">
    <property type="entry name" value="ABC_TRANSPORTER_2"/>
    <property type="match status" value="2"/>
</dbReference>
<dbReference type="InterPro" id="IPR003439">
    <property type="entry name" value="ABC_transporter-like_ATP-bd"/>
</dbReference>
<comment type="caution">
    <text evidence="5">The sequence shown here is derived from an EMBL/GenBank/DDBJ whole genome shotgun (WGS) entry which is preliminary data.</text>
</comment>
<evidence type="ECO:0000259" key="4">
    <source>
        <dbReference type="PROSITE" id="PS50893"/>
    </source>
</evidence>
<dbReference type="GO" id="GO:0055085">
    <property type="term" value="P:transmembrane transport"/>
    <property type="evidence" value="ECO:0007669"/>
    <property type="project" value="UniProtKB-ARBA"/>
</dbReference>
<keyword evidence="1" id="KW-0813">Transport</keyword>
<evidence type="ECO:0000256" key="3">
    <source>
        <dbReference type="ARBA" id="ARBA00022840"/>
    </source>
</evidence>
<dbReference type="SMART" id="SM00382">
    <property type="entry name" value="AAA"/>
    <property type="match status" value="2"/>
</dbReference>
<evidence type="ECO:0000256" key="2">
    <source>
        <dbReference type="ARBA" id="ARBA00022741"/>
    </source>
</evidence>
<dbReference type="Proteomes" id="UP001226160">
    <property type="component" value="Unassembled WGS sequence"/>
</dbReference>